<proteinExistence type="inferred from homology"/>
<dbReference type="EMBL" id="DRNB01000103">
    <property type="protein sequence ID" value="HHJ63808.1"/>
    <property type="molecule type" value="Genomic_DNA"/>
</dbReference>
<feature type="domain" description="Type II secretion system protein GspF" evidence="8">
    <location>
        <begin position="108"/>
        <end position="230"/>
    </location>
</feature>
<reference evidence="9" key="1">
    <citation type="journal article" date="2020" name="mSystems">
        <title>Genome- and Community-Level Interaction Insights into Carbon Utilization and Element Cycling Functions of Hydrothermarchaeota in Hydrothermal Sediment.</title>
        <authorList>
            <person name="Zhou Z."/>
            <person name="Liu Y."/>
            <person name="Xu W."/>
            <person name="Pan J."/>
            <person name="Luo Z.H."/>
            <person name="Li M."/>
        </authorList>
    </citation>
    <scope>NUCLEOTIDE SEQUENCE [LARGE SCALE GENOMIC DNA]</scope>
    <source>
        <strain evidence="9">HyVt-501</strain>
    </source>
</reference>
<evidence type="ECO:0000256" key="6">
    <source>
        <dbReference type="ARBA" id="ARBA00023136"/>
    </source>
</evidence>
<feature type="transmembrane region" description="Helical" evidence="7">
    <location>
        <begin position="108"/>
        <end position="130"/>
    </location>
</feature>
<keyword evidence="4 7" id="KW-0812">Transmembrane</keyword>
<sequence length="240" mass="26989">DMKSRVISAVTYPAVVILFSLFALFVAVRFVVPKIASVLEGFGRELPLITKVVILFSDLLSLLVYLLPLLALLFIFREKVIGRERLHRFLLRVPGIGRISFFFDLSRFAYTLYMTLSSAVPVTTAFRIAVGSMSNSYLRSRLEEFAPEIERGRDVSYVLRRAGFFPPLFVNLVETGESSGELEKMLRLSSEIYRREALRAVDLWVRMIEPLSILLIGAIVGVIVVSVLLPLTEITSGIGR</sequence>
<protein>
    <submittedName>
        <fullName evidence="9">Type II secretion system F family protein</fullName>
    </submittedName>
</protein>
<evidence type="ECO:0000256" key="5">
    <source>
        <dbReference type="ARBA" id="ARBA00022989"/>
    </source>
</evidence>
<evidence type="ECO:0000313" key="9">
    <source>
        <dbReference type="EMBL" id="HHJ63808.1"/>
    </source>
</evidence>
<evidence type="ECO:0000256" key="1">
    <source>
        <dbReference type="ARBA" id="ARBA00004651"/>
    </source>
</evidence>
<accession>A0A7C5L6W3</accession>
<comment type="subcellular location">
    <subcellularLocation>
        <location evidence="1">Cell membrane</location>
        <topology evidence="1">Multi-pass membrane protein</topology>
    </subcellularLocation>
</comment>
<comment type="similarity">
    <text evidence="2">Belongs to the GSP F family.</text>
</comment>
<feature type="non-terminal residue" evidence="9">
    <location>
        <position position="1"/>
    </location>
</feature>
<dbReference type="GO" id="GO:0005886">
    <property type="term" value="C:plasma membrane"/>
    <property type="evidence" value="ECO:0007669"/>
    <property type="project" value="UniProtKB-SubCell"/>
</dbReference>
<keyword evidence="5 7" id="KW-1133">Transmembrane helix</keyword>
<dbReference type="AlphaFoldDB" id="A0A7C5L6W3"/>
<keyword evidence="6 7" id="KW-0472">Membrane</keyword>
<comment type="caution">
    <text evidence="9">The sequence shown here is derived from an EMBL/GenBank/DDBJ whole genome shotgun (WGS) entry which is preliminary data.</text>
</comment>
<dbReference type="PRINTS" id="PR00812">
    <property type="entry name" value="BCTERIALGSPF"/>
</dbReference>
<dbReference type="PANTHER" id="PTHR30012:SF0">
    <property type="entry name" value="TYPE II SECRETION SYSTEM PROTEIN F-RELATED"/>
    <property type="match status" value="1"/>
</dbReference>
<feature type="transmembrane region" description="Helical" evidence="7">
    <location>
        <begin position="52"/>
        <end position="76"/>
    </location>
</feature>
<organism evidence="9">
    <name type="scientific">Aquifex aeolicus</name>
    <dbReference type="NCBI Taxonomy" id="63363"/>
    <lineage>
        <taxon>Bacteria</taxon>
        <taxon>Pseudomonadati</taxon>
        <taxon>Aquificota</taxon>
        <taxon>Aquificia</taxon>
        <taxon>Aquificales</taxon>
        <taxon>Aquificaceae</taxon>
        <taxon>Aquifex</taxon>
    </lineage>
</organism>
<dbReference type="Proteomes" id="UP000885792">
    <property type="component" value="Unassembled WGS sequence"/>
</dbReference>
<dbReference type="Pfam" id="PF00482">
    <property type="entry name" value="T2SSF"/>
    <property type="match status" value="1"/>
</dbReference>
<keyword evidence="3" id="KW-1003">Cell membrane</keyword>
<evidence type="ECO:0000256" key="7">
    <source>
        <dbReference type="SAM" id="Phobius"/>
    </source>
</evidence>
<feature type="transmembrane region" description="Helical" evidence="7">
    <location>
        <begin position="12"/>
        <end position="32"/>
    </location>
</feature>
<evidence type="ECO:0000259" key="8">
    <source>
        <dbReference type="Pfam" id="PF00482"/>
    </source>
</evidence>
<evidence type="ECO:0000256" key="2">
    <source>
        <dbReference type="ARBA" id="ARBA00005745"/>
    </source>
</evidence>
<dbReference type="InterPro" id="IPR018076">
    <property type="entry name" value="T2SS_GspF_dom"/>
</dbReference>
<name>A0A7C5L6W3_AQUAO</name>
<gene>
    <name evidence="9" type="ORF">ENJ61_02775</name>
</gene>
<dbReference type="Gene3D" id="1.20.81.30">
    <property type="entry name" value="Type II secretion system (T2SS), domain F"/>
    <property type="match status" value="1"/>
</dbReference>
<evidence type="ECO:0000256" key="4">
    <source>
        <dbReference type="ARBA" id="ARBA00022692"/>
    </source>
</evidence>
<dbReference type="PANTHER" id="PTHR30012">
    <property type="entry name" value="GENERAL SECRETION PATHWAY PROTEIN"/>
    <property type="match status" value="1"/>
</dbReference>
<dbReference type="InterPro" id="IPR042094">
    <property type="entry name" value="T2SS_GspF_sf"/>
</dbReference>
<dbReference type="InterPro" id="IPR003004">
    <property type="entry name" value="GspF/PilC"/>
</dbReference>
<feature type="transmembrane region" description="Helical" evidence="7">
    <location>
        <begin position="211"/>
        <end position="231"/>
    </location>
</feature>
<evidence type="ECO:0000256" key="3">
    <source>
        <dbReference type="ARBA" id="ARBA00022475"/>
    </source>
</evidence>